<reference evidence="1 2" key="1">
    <citation type="journal article" date="2014" name="BMC Genomics">
        <title>Adaptive genomic structural variation in the grape powdery mildew pathogen, Erysiphe necator.</title>
        <authorList>
            <person name="Jones L."/>
            <person name="Riaz S."/>
            <person name="Morales-Cruz A."/>
            <person name="Amrine K.C."/>
            <person name="McGuire B."/>
            <person name="Gubler W.D."/>
            <person name="Walker M.A."/>
            <person name="Cantu D."/>
        </authorList>
    </citation>
    <scope>NUCLEOTIDE SEQUENCE [LARGE SCALE GENOMIC DNA]</scope>
    <source>
        <strain evidence="2">c</strain>
    </source>
</reference>
<name>A0A0B1PBT3_UNCNE</name>
<dbReference type="OMA" id="PFRWKHP"/>
<dbReference type="STRING" id="52586.A0A0B1PBT3"/>
<protein>
    <submittedName>
        <fullName evidence="1">Putative esterase-like protein</fullName>
    </submittedName>
</protein>
<dbReference type="EMBL" id="JNVN01000892">
    <property type="protein sequence ID" value="KHJ34401.1"/>
    <property type="molecule type" value="Genomic_DNA"/>
</dbReference>
<evidence type="ECO:0000313" key="2">
    <source>
        <dbReference type="Proteomes" id="UP000030854"/>
    </source>
</evidence>
<comment type="caution">
    <text evidence="1">The sequence shown here is derived from an EMBL/GenBank/DDBJ whole genome shotgun (WGS) entry which is preliminary data.</text>
</comment>
<proteinExistence type="predicted"/>
<keyword evidence="2" id="KW-1185">Reference proteome</keyword>
<organism evidence="1 2">
    <name type="scientific">Uncinula necator</name>
    <name type="common">Grape powdery mildew</name>
    <dbReference type="NCBI Taxonomy" id="52586"/>
    <lineage>
        <taxon>Eukaryota</taxon>
        <taxon>Fungi</taxon>
        <taxon>Dikarya</taxon>
        <taxon>Ascomycota</taxon>
        <taxon>Pezizomycotina</taxon>
        <taxon>Leotiomycetes</taxon>
        <taxon>Erysiphales</taxon>
        <taxon>Erysiphaceae</taxon>
        <taxon>Erysiphe</taxon>
    </lineage>
</organism>
<dbReference type="HOGENOM" id="CLU_033344_0_0_1"/>
<dbReference type="AlphaFoldDB" id="A0A0B1PBT3"/>
<evidence type="ECO:0000313" key="1">
    <source>
        <dbReference type="EMBL" id="KHJ34401.1"/>
    </source>
</evidence>
<accession>A0A0B1PBT3</accession>
<sequence length="356" mass="40475">MVQDSTSNGLLPNSPLMDENFHEARQRYRQPKLCRDTTLTPLQQAVRKNFYARALATPLRKCRLTGVIMPRFFLLDFIAIANPATGIPWYMPRSLTSKVSLSANINQQKDFPQEISSTSTSLSKKNQKATLLAKDGCEDTDTLIDYDLNLTKVPEKYTQSESSTPRIGGGTYLLRSYHAIDSICNKSNKASKGVISQHFLTQNIRNHPSALETFQKTCFRSDMAKFVLTLKRRRVNEALILVTSKFRGYITKFNPTKSLKTSQVTAILLLGPPPTAECEGQVISEKEFRTYMQKSPVDVPIFDLRVLLGDEMLQRLRNSDPKRWNSEVLTIKNKNYSQPLLTRLWELEGYLTPLLS</sequence>
<dbReference type="Proteomes" id="UP000030854">
    <property type="component" value="Unassembled WGS sequence"/>
</dbReference>
<gene>
    <name evidence="1" type="ORF">EV44_g4386</name>
</gene>